<proteinExistence type="predicted"/>
<gene>
    <name evidence="1" type="ORF">AMTR_s00012p00229250</name>
</gene>
<dbReference type="AlphaFoldDB" id="W1PJI0"/>
<sequence length="144" mass="16851">MEALMATDAIIHQSTARFDGEEEKTGYPVDFPTSFPVKHRKSSEREILKDFLVSLICRKHRFFVELFDAMDKREKATKKQRLERQERWRAEERAQRVAFQNAMILVTKKLVVKACRATPLQKSLKNHFPTTFPGKKAAKKRSKN</sequence>
<dbReference type="EMBL" id="KI393609">
    <property type="protein sequence ID" value="ERN07894.1"/>
    <property type="molecule type" value="Genomic_DNA"/>
</dbReference>
<reference evidence="2" key="1">
    <citation type="journal article" date="2013" name="Science">
        <title>The Amborella genome and the evolution of flowering plants.</title>
        <authorList>
            <consortium name="Amborella Genome Project"/>
        </authorList>
    </citation>
    <scope>NUCLEOTIDE SEQUENCE [LARGE SCALE GENOMIC DNA]</scope>
</reference>
<dbReference type="Proteomes" id="UP000017836">
    <property type="component" value="Unassembled WGS sequence"/>
</dbReference>
<organism evidence="1 2">
    <name type="scientific">Amborella trichopoda</name>
    <dbReference type="NCBI Taxonomy" id="13333"/>
    <lineage>
        <taxon>Eukaryota</taxon>
        <taxon>Viridiplantae</taxon>
        <taxon>Streptophyta</taxon>
        <taxon>Embryophyta</taxon>
        <taxon>Tracheophyta</taxon>
        <taxon>Spermatophyta</taxon>
        <taxon>Magnoliopsida</taxon>
        <taxon>Amborellales</taxon>
        <taxon>Amborellaceae</taxon>
        <taxon>Amborella</taxon>
    </lineage>
</organism>
<protein>
    <submittedName>
        <fullName evidence="1">Uncharacterized protein</fullName>
    </submittedName>
</protein>
<evidence type="ECO:0000313" key="1">
    <source>
        <dbReference type="EMBL" id="ERN07894.1"/>
    </source>
</evidence>
<evidence type="ECO:0000313" key="2">
    <source>
        <dbReference type="Proteomes" id="UP000017836"/>
    </source>
</evidence>
<dbReference type="Gramene" id="ERN07894">
    <property type="protein sequence ID" value="ERN07894"/>
    <property type="gene ID" value="AMTR_s00012p00229250"/>
</dbReference>
<keyword evidence="2" id="KW-1185">Reference proteome</keyword>
<accession>W1PJI0</accession>
<dbReference type="HOGENOM" id="CLU_1799026_0_0_1"/>
<name>W1PJI0_AMBTC</name>